<keyword evidence="3 6" id="KW-0812">Transmembrane</keyword>
<dbReference type="Proteomes" id="UP001344888">
    <property type="component" value="Unassembled WGS sequence"/>
</dbReference>
<evidence type="ECO:0000259" key="7">
    <source>
        <dbReference type="Pfam" id="PF00892"/>
    </source>
</evidence>
<reference evidence="8 9" key="1">
    <citation type="submission" date="2023-03" db="EMBL/GenBank/DDBJ databases">
        <title>Bacillus Genome Sequencing.</title>
        <authorList>
            <person name="Dunlap C."/>
        </authorList>
    </citation>
    <scope>NUCLEOTIDE SEQUENCE [LARGE SCALE GENOMIC DNA]</scope>
    <source>
        <strain evidence="8 9">B-59205</strain>
    </source>
</reference>
<name>A0AAW9NN59_9BACL</name>
<evidence type="ECO:0000256" key="1">
    <source>
        <dbReference type="ARBA" id="ARBA00004127"/>
    </source>
</evidence>
<feature type="domain" description="EamA" evidence="7">
    <location>
        <begin position="147"/>
        <end position="280"/>
    </location>
</feature>
<dbReference type="PANTHER" id="PTHR32322">
    <property type="entry name" value="INNER MEMBRANE TRANSPORTER"/>
    <property type="match status" value="1"/>
</dbReference>
<feature type="transmembrane region" description="Helical" evidence="6">
    <location>
        <begin position="66"/>
        <end position="85"/>
    </location>
</feature>
<keyword evidence="5 6" id="KW-0472">Membrane</keyword>
<feature type="transmembrane region" description="Helical" evidence="6">
    <location>
        <begin position="144"/>
        <end position="162"/>
    </location>
</feature>
<dbReference type="Pfam" id="PF00892">
    <property type="entry name" value="EamA"/>
    <property type="match status" value="2"/>
</dbReference>
<keyword evidence="4 6" id="KW-1133">Transmembrane helix</keyword>
<evidence type="ECO:0000256" key="6">
    <source>
        <dbReference type="SAM" id="Phobius"/>
    </source>
</evidence>
<dbReference type="InterPro" id="IPR000620">
    <property type="entry name" value="EamA_dom"/>
</dbReference>
<sequence>MNLLPYAAVLFAAILWGTTGTTQTFLQGDISPFAVACVRSAIGGGILLIFVLFVKGIQWQKWPWKWNILAAVSIALFQCLFFSSIRYTGVAIGTVVTIGSAPIFAGIIEWLFWKVKPTKVWAISTSFAIVGCVLLFAIGGDTTVNSFGVMLALCGGSMFALYTNVSKRLTEKAATLPAVAMTFTLCALFLVPLAWADGWSWLAAPSNALSMVYMGIMATSVAYILFLSGLRAVPSSAAVTLSLAEPLTAALLGAFFLNEYLAWTSWLGITMIFAGIIVLTLGNRVKV</sequence>
<keyword evidence="9" id="KW-1185">Reference proteome</keyword>
<feature type="transmembrane region" description="Helical" evidence="6">
    <location>
        <begin position="174"/>
        <end position="196"/>
    </location>
</feature>
<dbReference type="RefSeq" id="WP_326123437.1">
    <property type="nucleotide sequence ID" value="NZ_JARSFG010000015.1"/>
</dbReference>
<evidence type="ECO:0000256" key="5">
    <source>
        <dbReference type="ARBA" id="ARBA00023136"/>
    </source>
</evidence>
<organism evidence="8 9">
    <name type="scientific">Metasolibacillus meyeri</name>
    <dbReference type="NCBI Taxonomy" id="1071052"/>
    <lineage>
        <taxon>Bacteria</taxon>
        <taxon>Bacillati</taxon>
        <taxon>Bacillota</taxon>
        <taxon>Bacilli</taxon>
        <taxon>Bacillales</taxon>
        <taxon>Caryophanaceae</taxon>
        <taxon>Metasolibacillus</taxon>
    </lineage>
</organism>
<comment type="caution">
    <text evidence="8">The sequence shown here is derived from an EMBL/GenBank/DDBJ whole genome shotgun (WGS) entry which is preliminary data.</text>
</comment>
<protein>
    <submittedName>
        <fullName evidence="8">EamA family transporter</fullName>
    </submittedName>
</protein>
<dbReference type="SUPFAM" id="SSF103481">
    <property type="entry name" value="Multidrug resistance efflux transporter EmrE"/>
    <property type="match status" value="2"/>
</dbReference>
<accession>A0AAW9NN59</accession>
<dbReference type="InterPro" id="IPR050638">
    <property type="entry name" value="AA-Vitamin_Transporters"/>
</dbReference>
<dbReference type="PANTHER" id="PTHR32322:SF2">
    <property type="entry name" value="EAMA DOMAIN-CONTAINING PROTEIN"/>
    <property type="match status" value="1"/>
</dbReference>
<gene>
    <name evidence="8" type="ORF">P9B03_10720</name>
</gene>
<feature type="transmembrane region" description="Helical" evidence="6">
    <location>
        <begin position="91"/>
        <end position="113"/>
    </location>
</feature>
<comment type="subcellular location">
    <subcellularLocation>
        <location evidence="1">Endomembrane system</location>
        <topology evidence="1">Multi-pass membrane protein</topology>
    </subcellularLocation>
</comment>
<dbReference type="InterPro" id="IPR037185">
    <property type="entry name" value="EmrE-like"/>
</dbReference>
<evidence type="ECO:0000256" key="3">
    <source>
        <dbReference type="ARBA" id="ARBA00022692"/>
    </source>
</evidence>
<dbReference type="AlphaFoldDB" id="A0AAW9NN59"/>
<feature type="transmembrane region" description="Helical" evidence="6">
    <location>
        <begin position="30"/>
        <end position="54"/>
    </location>
</feature>
<feature type="transmembrane region" description="Helical" evidence="6">
    <location>
        <begin position="238"/>
        <end position="257"/>
    </location>
</feature>
<dbReference type="GO" id="GO:0016020">
    <property type="term" value="C:membrane"/>
    <property type="evidence" value="ECO:0007669"/>
    <property type="project" value="UniProtKB-SubCell"/>
</dbReference>
<feature type="domain" description="EamA" evidence="7">
    <location>
        <begin position="6"/>
        <end position="136"/>
    </location>
</feature>
<evidence type="ECO:0000313" key="9">
    <source>
        <dbReference type="Proteomes" id="UP001344888"/>
    </source>
</evidence>
<proteinExistence type="inferred from homology"/>
<evidence type="ECO:0000313" key="8">
    <source>
        <dbReference type="EMBL" id="MEC1178957.1"/>
    </source>
</evidence>
<feature type="transmembrane region" description="Helical" evidence="6">
    <location>
        <begin position="263"/>
        <end position="282"/>
    </location>
</feature>
<feature type="transmembrane region" description="Helical" evidence="6">
    <location>
        <begin position="120"/>
        <end position="138"/>
    </location>
</feature>
<dbReference type="Gene3D" id="1.10.3730.20">
    <property type="match status" value="1"/>
</dbReference>
<dbReference type="EMBL" id="JARSFG010000015">
    <property type="protein sequence ID" value="MEC1178957.1"/>
    <property type="molecule type" value="Genomic_DNA"/>
</dbReference>
<evidence type="ECO:0000256" key="4">
    <source>
        <dbReference type="ARBA" id="ARBA00022989"/>
    </source>
</evidence>
<comment type="similarity">
    <text evidence="2">Belongs to the EamA transporter family.</text>
</comment>
<feature type="transmembrane region" description="Helical" evidence="6">
    <location>
        <begin position="208"/>
        <end position="226"/>
    </location>
</feature>
<evidence type="ECO:0000256" key="2">
    <source>
        <dbReference type="ARBA" id="ARBA00007362"/>
    </source>
</evidence>